<keyword evidence="4 9" id="KW-0349">Heme</keyword>
<keyword evidence="7 9" id="KW-0408">Iron</keyword>
<dbReference type="PANTHER" id="PTHR24305">
    <property type="entry name" value="CYTOCHROME P450"/>
    <property type="match status" value="1"/>
</dbReference>
<dbReference type="InterPro" id="IPR002401">
    <property type="entry name" value="Cyt_P450_E_grp-I"/>
</dbReference>
<dbReference type="InterPro" id="IPR001128">
    <property type="entry name" value="Cyt_P450"/>
</dbReference>
<dbReference type="Gene3D" id="1.10.630.10">
    <property type="entry name" value="Cytochrome P450"/>
    <property type="match status" value="1"/>
</dbReference>
<dbReference type="GO" id="GO:0016705">
    <property type="term" value="F:oxidoreductase activity, acting on paired donors, with incorporation or reduction of molecular oxygen"/>
    <property type="evidence" value="ECO:0007669"/>
    <property type="project" value="InterPro"/>
</dbReference>
<feature type="binding site" description="axial binding residue" evidence="9">
    <location>
        <position position="594"/>
    </location>
    <ligand>
        <name>heme</name>
        <dbReference type="ChEBI" id="CHEBI:30413"/>
    </ligand>
    <ligandPart>
        <name>Fe</name>
        <dbReference type="ChEBI" id="CHEBI:18248"/>
    </ligandPart>
</feature>
<dbReference type="Pfam" id="PF00067">
    <property type="entry name" value="p450"/>
    <property type="match status" value="2"/>
</dbReference>
<dbReference type="SUPFAM" id="SSF48264">
    <property type="entry name" value="Cytochrome P450"/>
    <property type="match status" value="2"/>
</dbReference>
<evidence type="ECO:0000256" key="9">
    <source>
        <dbReference type="PIRSR" id="PIRSR602401-1"/>
    </source>
</evidence>
<evidence type="ECO:0000256" key="10">
    <source>
        <dbReference type="SAM" id="MobiDB-lite"/>
    </source>
</evidence>
<organism evidence="12">
    <name type="scientific">Trametes gibbosa</name>
    <dbReference type="NCBI Taxonomy" id="160864"/>
    <lineage>
        <taxon>Eukaryota</taxon>
        <taxon>Fungi</taxon>
        <taxon>Dikarya</taxon>
        <taxon>Basidiomycota</taxon>
        <taxon>Agaricomycotina</taxon>
        <taxon>Agaricomycetes</taxon>
        <taxon>Polyporales</taxon>
        <taxon>Polyporaceae</taxon>
        <taxon>Trametes</taxon>
    </lineage>
</organism>
<dbReference type="PRINTS" id="PR00385">
    <property type="entry name" value="P450"/>
</dbReference>
<sequence>MLSLATAVLVLPLVLVLYFLWTFLLLLFRQARSPLRHLPGPPSASLFMGNLKDLHDQENNGLVARWSRSYGSAFVYRGFMGGRRLMLVDPVAINYVMSRGYDYPKPDFVRDSLASMAAGYEGLLTADGEMHRKQRKILNQAFSAAQVKSFTPIFWEKAIRLRDIWLDITASPLSFFTPADPLTTQESAERSEDTDPEPATSNALSPTALTTSFLPNPFSSFVPSKASPPFPSAVRARHTTLTGVECTSEPCRLDVLPWLARATLDVIGAAGFGYAFNSLEAAAERRESESELARAFAVIFATARKFRVMTILQVWFPVLRNFRTENTAMRQATAAMRKIGTELIEQRREPILTQTEKAVHASEKADVIEGDKSVLGRDLLSVLIRSNVAEVPTQRMSMNEILCQISTFLAAGHETSSSSLTWTLYALCRHPATQVKLRAELRSLPVPSSLAMDSARPAIDDTDPHAGFFEQIMHLPYLDAIVRESLRLYAPITTTMRVASADDVIPVGAPFTDRRGRECPDIRVRRGDIISIPIQALNKNTDVWGDDAEVFRPERWTRDESDEGVRRRRAAVQGLWGNMMTFGGGNPVNGNRSCIGYRFALHEIKIFLYVLVRDLEFSIDPAIEIEKKVNVLTRPSVKSEPHRGNQMPLYIRRVLPLDCGCEDVHV</sequence>
<keyword evidence="11" id="KW-0812">Transmembrane</keyword>
<comment type="similarity">
    <text evidence="3">Belongs to the cytochrome P450 family.</text>
</comment>
<proteinExistence type="evidence at transcript level"/>
<protein>
    <submittedName>
        <fullName evidence="12">Cytochrome P450-1</fullName>
    </submittedName>
</protein>
<evidence type="ECO:0000256" key="11">
    <source>
        <dbReference type="SAM" id="Phobius"/>
    </source>
</evidence>
<evidence type="ECO:0000256" key="8">
    <source>
        <dbReference type="ARBA" id="ARBA00023033"/>
    </source>
</evidence>
<keyword evidence="5 9" id="KW-0479">Metal-binding</keyword>
<dbReference type="InterPro" id="IPR050121">
    <property type="entry name" value="Cytochrome_P450_monoxygenase"/>
</dbReference>
<keyword evidence="11" id="KW-1133">Transmembrane helix</keyword>
<evidence type="ECO:0000256" key="2">
    <source>
        <dbReference type="ARBA" id="ARBA00005179"/>
    </source>
</evidence>
<name>A0A7G9IPG2_9APHY</name>
<reference evidence="12" key="1">
    <citation type="submission" date="2019-11" db="EMBL/GenBank/DDBJ databases">
        <title>Cloning and bioinformatics analysis of gene lg-cyp1 from Lenzites gibbosa.</title>
        <authorList>
            <person name="Chi Y.J."/>
            <person name="Zhao Q.Q."/>
            <person name="Gu X.Z."/>
        </authorList>
    </citation>
    <scope>NUCLEOTIDE SEQUENCE</scope>
</reference>
<evidence type="ECO:0000256" key="3">
    <source>
        <dbReference type="ARBA" id="ARBA00010617"/>
    </source>
</evidence>
<feature type="region of interest" description="Disordered" evidence="10">
    <location>
        <begin position="179"/>
        <end position="206"/>
    </location>
</feature>
<dbReference type="GO" id="GO:0020037">
    <property type="term" value="F:heme binding"/>
    <property type="evidence" value="ECO:0007669"/>
    <property type="project" value="InterPro"/>
</dbReference>
<keyword evidence="8" id="KW-0503">Monooxygenase</keyword>
<dbReference type="GO" id="GO:0004497">
    <property type="term" value="F:monooxygenase activity"/>
    <property type="evidence" value="ECO:0007669"/>
    <property type="project" value="UniProtKB-KW"/>
</dbReference>
<dbReference type="PANTHER" id="PTHR24305:SF166">
    <property type="entry name" value="CYTOCHROME P450 12A4, MITOCHONDRIAL-RELATED"/>
    <property type="match status" value="1"/>
</dbReference>
<dbReference type="PRINTS" id="PR00463">
    <property type="entry name" value="EP450I"/>
</dbReference>
<gene>
    <name evidence="12" type="primary">CYP1</name>
</gene>
<evidence type="ECO:0000313" key="12">
    <source>
        <dbReference type="EMBL" id="QNM37194.1"/>
    </source>
</evidence>
<comment type="pathway">
    <text evidence="2">Secondary metabolite biosynthesis.</text>
</comment>
<dbReference type="InterPro" id="IPR036396">
    <property type="entry name" value="Cyt_P450_sf"/>
</dbReference>
<evidence type="ECO:0000256" key="6">
    <source>
        <dbReference type="ARBA" id="ARBA00023002"/>
    </source>
</evidence>
<dbReference type="GO" id="GO:0005506">
    <property type="term" value="F:iron ion binding"/>
    <property type="evidence" value="ECO:0007669"/>
    <property type="project" value="InterPro"/>
</dbReference>
<dbReference type="EMBL" id="MN711719">
    <property type="protein sequence ID" value="QNM37194.1"/>
    <property type="molecule type" value="mRNA"/>
</dbReference>
<feature type="transmembrane region" description="Helical" evidence="11">
    <location>
        <begin position="6"/>
        <end position="28"/>
    </location>
</feature>
<accession>A0A7G9IPG2</accession>
<keyword evidence="11" id="KW-0472">Membrane</keyword>
<evidence type="ECO:0000256" key="4">
    <source>
        <dbReference type="ARBA" id="ARBA00022617"/>
    </source>
</evidence>
<evidence type="ECO:0000256" key="1">
    <source>
        <dbReference type="ARBA" id="ARBA00001971"/>
    </source>
</evidence>
<evidence type="ECO:0000256" key="7">
    <source>
        <dbReference type="ARBA" id="ARBA00023004"/>
    </source>
</evidence>
<dbReference type="SMR" id="A0A7G9IPG2"/>
<keyword evidence="6" id="KW-0560">Oxidoreductase</keyword>
<evidence type="ECO:0000256" key="5">
    <source>
        <dbReference type="ARBA" id="ARBA00022723"/>
    </source>
</evidence>
<dbReference type="AlphaFoldDB" id="A0A7G9IPG2"/>
<comment type="cofactor">
    <cofactor evidence="1 9">
        <name>heme</name>
        <dbReference type="ChEBI" id="CHEBI:30413"/>
    </cofactor>
</comment>
<dbReference type="OrthoDB" id="1470350at2759"/>